<evidence type="ECO:0000256" key="3">
    <source>
        <dbReference type="SAM" id="MobiDB-lite"/>
    </source>
</evidence>
<dbReference type="InterPro" id="IPR033443">
    <property type="entry name" value="PROP1-like_PPR_dom"/>
</dbReference>
<feature type="region of interest" description="Disordered" evidence="3">
    <location>
        <begin position="135"/>
        <end position="160"/>
    </location>
</feature>
<dbReference type="InterPro" id="IPR057027">
    <property type="entry name" value="TPR_mt"/>
</dbReference>
<feature type="domain" description="Pentatricopeptide repeat-containing protein-mitochondrial" evidence="5">
    <location>
        <begin position="517"/>
        <end position="634"/>
    </location>
</feature>
<accession>A0A1Y1I0Z8</accession>
<feature type="repeat" description="PPR" evidence="2">
    <location>
        <begin position="643"/>
        <end position="677"/>
    </location>
</feature>
<dbReference type="InterPro" id="IPR011990">
    <property type="entry name" value="TPR-like_helical_dom_sf"/>
</dbReference>
<dbReference type="NCBIfam" id="TIGR00756">
    <property type="entry name" value="PPR"/>
    <property type="match status" value="10"/>
</dbReference>
<dbReference type="SUPFAM" id="SSF48452">
    <property type="entry name" value="TPR-like"/>
    <property type="match status" value="2"/>
</dbReference>
<feature type="compositionally biased region" description="Polar residues" evidence="3">
    <location>
        <begin position="172"/>
        <end position="183"/>
    </location>
</feature>
<dbReference type="STRING" id="105231.A0A1Y1I0Z8"/>
<name>A0A1Y1I0Z8_KLENI</name>
<evidence type="ECO:0000313" key="6">
    <source>
        <dbReference type="EMBL" id="GAQ83129.1"/>
    </source>
</evidence>
<dbReference type="Pfam" id="PF01535">
    <property type="entry name" value="PPR"/>
    <property type="match status" value="6"/>
</dbReference>
<organism evidence="6 7">
    <name type="scientific">Klebsormidium nitens</name>
    <name type="common">Green alga</name>
    <name type="synonym">Ulothrix nitens</name>
    <dbReference type="NCBI Taxonomy" id="105231"/>
    <lineage>
        <taxon>Eukaryota</taxon>
        <taxon>Viridiplantae</taxon>
        <taxon>Streptophyta</taxon>
        <taxon>Klebsormidiophyceae</taxon>
        <taxon>Klebsormidiales</taxon>
        <taxon>Klebsormidiaceae</taxon>
        <taxon>Klebsormidium</taxon>
    </lineage>
</organism>
<dbReference type="Pfam" id="PF17177">
    <property type="entry name" value="PPR_long"/>
    <property type="match status" value="1"/>
</dbReference>
<feature type="region of interest" description="Disordered" evidence="3">
    <location>
        <begin position="172"/>
        <end position="243"/>
    </location>
</feature>
<evidence type="ECO:0008006" key="8">
    <source>
        <dbReference type="Google" id="ProtNLM"/>
    </source>
</evidence>
<dbReference type="PANTHER" id="PTHR47936">
    <property type="entry name" value="PPR_LONG DOMAIN-CONTAINING PROTEIN"/>
    <property type="match status" value="1"/>
</dbReference>
<dbReference type="Proteomes" id="UP000054558">
    <property type="component" value="Unassembled WGS sequence"/>
</dbReference>
<evidence type="ECO:0000313" key="7">
    <source>
        <dbReference type="Proteomes" id="UP000054558"/>
    </source>
</evidence>
<dbReference type="Gene3D" id="1.25.40.10">
    <property type="entry name" value="Tetratricopeptide repeat domain"/>
    <property type="match status" value="6"/>
</dbReference>
<feature type="repeat" description="PPR" evidence="2">
    <location>
        <begin position="713"/>
        <end position="747"/>
    </location>
</feature>
<feature type="compositionally biased region" description="Basic and acidic residues" evidence="3">
    <location>
        <begin position="217"/>
        <end position="235"/>
    </location>
</feature>
<feature type="repeat" description="PPR" evidence="2">
    <location>
        <begin position="573"/>
        <end position="607"/>
    </location>
</feature>
<dbReference type="EMBL" id="DF237085">
    <property type="protein sequence ID" value="GAQ83129.1"/>
    <property type="molecule type" value="Genomic_DNA"/>
</dbReference>
<dbReference type="AlphaFoldDB" id="A0A1Y1I0Z8"/>
<keyword evidence="1" id="KW-0677">Repeat</keyword>
<feature type="repeat" description="PPR" evidence="2">
    <location>
        <begin position="538"/>
        <end position="572"/>
    </location>
</feature>
<evidence type="ECO:0000256" key="1">
    <source>
        <dbReference type="ARBA" id="ARBA00022737"/>
    </source>
</evidence>
<dbReference type="Pfam" id="PF23276">
    <property type="entry name" value="TPR_24"/>
    <property type="match status" value="1"/>
</dbReference>
<feature type="repeat" description="PPR" evidence="2">
    <location>
        <begin position="782"/>
        <end position="816"/>
    </location>
</feature>
<feature type="repeat" description="PPR" evidence="2">
    <location>
        <begin position="958"/>
        <end position="992"/>
    </location>
</feature>
<feature type="repeat" description="PPR" evidence="2">
    <location>
        <begin position="433"/>
        <end position="467"/>
    </location>
</feature>
<feature type="compositionally biased region" description="Basic and acidic residues" evidence="3">
    <location>
        <begin position="1062"/>
        <end position="1071"/>
    </location>
</feature>
<evidence type="ECO:0000259" key="4">
    <source>
        <dbReference type="Pfam" id="PF17177"/>
    </source>
</evidence>
<dbReference type="InterPro" id="IPR002885">
    <property type="entry name" value="PPR_rpt"/>
</dbReference>
<dbReference type="PROSITE" id="PS51375">
    <property type="entry name" value="PPR"/>
    <property type="match status" value="13"/>
</dbReference>
<sequence>MVACAGISQRLVAPASLLPVLAPGQKSAASAPVGPRRLSVRQGHWPSCCNDGPSRTVRSGGECRGVSVGRDAVVGQDAESCRSNCLVRCSQAKKGMVRKRLHVPAGARSATVNFCGPDGATSPKVLLKGDTVQTLTGRRPFRSTQNGRAAGQTPSKRRSQVLVAARGALTESTDTGALSQSDGETGDSADIRGGLLNDAGQASVSGKVEPSGGQDTEAEKGGQRRSRWVADDGRVRGPGRSKSIAERHLETRPSLGSEAASLLDELQTVDSDPERMAILEKWSGSDLSDADLLELLRRQRGFRTARLFFDWMETQPGFRKGSPAAYHILIAFAHRSQKMDAIPGLTAHMDSRGIPFTAATYATLVDVYTRAKDLSYAQAWFDKLLAAEAANGWRPESAAYRAMMSMYEKVGKPSESVRIWRQLLARGDIRIGALQTYNALVDALGKVGRFEEAMGLLDEMRARGLQPNTMTYNMLINCYGKAGARHQALKLFDEMRRAGVAPDAVTFNTLISMHVRAEDYAAAAGAMQLLRQSGERPSEFTLNAMVRAYAKLGQAEGALDVYNKFREAGIAPSAVSYNSLLHLLASAGKADESEEILLHMQEGGTQTDDVTWNGLVNGHSKAGNYAKVLETFERMKAAGFAPDHVTYTPVVDALFKLRRDDEAMEMFDEMRARGLQPRSMTYGVMLIVCSRNDMLGEAAALLDEMRDRGVPPSDTHYITVVDGLVRTGRWEDAQKVYRAAREEGRAGAELYACLVCGLEAQGQRQQAEELFQSMKAAGVDTAEVIYGSVIAALGRLGQYEDAVAAFKDLETSDVQPKARTYSQIVSVYGKAGLVGPAEAAFQVAARAGEANLRVHNAMLDVYLRGGLYQEAEDWYRTMEDDGLAADEATCRTFLVRYAEAGLWQPASRWLNKTMSSNFLFEATTYNKVLRCFGSAGKIDLAWMLFHIMKKGIKAAKPISSTYNTMIGIMGEEGRYKDAAALVQEMRAEGVEITEITKAVLRRIVYAANTSSPSASARREVDVAIDRAFGPAAERAARRMASVGSKFVEGEFVPSEGGDADGNGERDTGLPDYLRELSKL</sequence>
<reference evidence="6 7" key="1">
    <citation type="journal article" date="2014" name="Nat. Commun.">
        <title>Klebsormidium flaccidum genome reveals primary factors for plant terrestrial adaptation.</title>
        <authorList>
            <person name="Hori K."/>
            <person name="Maruyama F."/>
            <person name="Fujisawa T."/>
            <person name="Togashi T."/>
            <person name="Yamamoto N."/>
            <person name="Seo M."/>
            <person name="Sato S."/>
            <person name="Yamada T."/>
            <person name="Mori H."/>
            <person name="Tajima N."/>
            <person name="Moriyama T."/>
            <person name="Ikeuchi M."/>
            <person name="Watanabe M."/>
            <person name="Wada H."/>
            <person name="Kobayashi K."/>
            <person name="Saito M."/>
            <person name="Masuda T."/>
            <person name="Sasaki-Sekimoto Y."/>
            <person name="Mashiguchi K."/>
            <person name="Awai K."/>
            <person name="Shimojima M."/>
            <person name="Masuda S."/>
            <person name="Iwai M."/>
            <person name="Nobusawa T."/>
            <person name="Narise T."/>
            <person name="Kondo S."/>
            <person name="Saito H."/>
            <person name="Sato R."/>
            <person name="Murakawa M."/>
            <person name="Ihara Y."/>
            <person name="Oshima-Yamada Y."/>
            <person name="Ohtaka K."/>
            <person name="Satoh M."/>
            <person name="Sonobe K."/>
            <person name="Ishii M."/>
            <person name="Ohtani R."/>
            <person name="Kanamori-Sato M."/>
            <person name="Honoki R."/>
            <person name="Miyazaki D."/>
            <person name="Mochizuki H."/>
            <person name="Umetsu J."/>
            <person name="Higashi K."/>
            <person name="Shibata D."/>
            <person name="Kamiya Y."/>
            <person name="Sato N."/>
            <person name="Nakamura Y."/>
            <person name="Tabata S."/>
            <person name="Ida S."/>
            <person name="Kurokawa K."/>
            <person name="Ohta H."/>
        </authorList>
    </citation>
    <scope>NUCLEOTIDE SEQUENCE [LARGE SCALE GENOMIC DNA]</scope>
    <source>
        <strain evidence="6 7">NIES-2285</strain>
    </source>
</reference>
<dbReference type="Pfam" id="PF13041">
    <property type="entry name" value="PPR_2"/>
    <property type="match status" value="2"/>
</dbReference>
<evidence type="ECO:0000256" key="2">
    <source>
        <dbReference type="PROSITE-ProRule" id="PRU00708"/>
    </source>
</evidence>
<feature type="repeat" description="PPR" evidence="2">
    <location>
        <begin position="678"/>
        <end position="712"/>
    </location>
</feature>
<gene>
    <name evidence="6" type="ORF">KFL_001360255</name>
</gene>
<feature type="repeat" description="PPR" evidence="2">
    <location>
        <begin position="468"/>
        <end position="502"/>
    </location>
</feature>
<dbReference type="PANTHER" id="PTHR47936:SF1">
    <property type="entry name" value="PENTATRICOPEPTIDE REPEAT-CONTAINING PROTEIN GUN1, CHLOROPLASTIC"/>
    <property type="match status" value="1"/>
</dbReference>
<feature type="repeat" description="PPR" evidence="2">
    <location>
        <begin position="503"/>
        <end position="537"/>
    </location>
</feature>
<feature type="repeat" description="PPR" evidence="2">
    <location>
        <begin position="851"/>
        <end position="885"/>
    </location>
</feature>
<keyword evidence="7" id="KW-1185">Reference proteome</keyword>
<feature type="domain" description="PROP1-like PPR" evidence="4">
    <location>
        <begin position="765"/>
        <end position="851"/>
    </location>
</feature>
<proteinExistence type="predicted"/>
<protein>
    <recommendedName>
        <fullName evidence="8">Pentatricopeptide repeat domain containing protein</fullName>
    </recommendedName>
</protein>
<feature type="compositionally biased region" description="Polar residues" evidence="3">
    <location>
        <begin position="135"/>
        <end position="147"/>
    </location>
</feature>
<feature type="region of interest" description="Disordered" evidence="3">
    <location>
        <begin position="1050"/>
        <end position="1071"/>
    </location>
</feature>
<evidence type="ECO:0000259" key="5">
    <source>
        <dbReference type="Pfam" id="PF23276"/>
    </source>
</evidence>
<feature type="repeat" description="PPR" evidence="2">
    <location>
        <begin position="921"/>
        <end position="951"/>
    </location>
</feature>
<feature type="repeat" description="PPR" evidence="2">
    <location>
        <begin position="608"/>
        <end position="642"/>
    </location>
</feature>
<dbReference type="OrthoDB" id="185373at2759"/>
<dbReference type="OMA" id="CYNTMIE"/>